<evidence type="ECO:0000313" key="1">
    <source>
        <dbReference type="EMBL" id="KAK7523827.1"/>
    </source>
</evidence>
<keyword evidence="2" id="KW-1185">Reference proteome</keyword>
<evidence type="ECO:0000313" key="2">
    <source>
        <dbReference type="Proteomes" id="UP001363622"/>
    </source>
</evidence>
<protein>
    <submittedName>
        <fullName evidence="1">Uncharacterized protein</fullName>
    </submittedName>
</protein>
<name>A0ABR1L0T8_9PEZI</name>
<proteinExistence type="predicted"/>
<organism evidence="1 2">
    <name type="scientific">Phyllosticta citriasiana</name>
    <dbReference type="NCBI Taxonomy" id="595635"/>
    <lineage>
        <taxon>Eukaryota</taxon>
        <taxon>Fungi</taxon>
        <taxon>Dikarya</taxon>
        <taxon>Ascomycota</taxon>
        <taxon>Pezizomycotina</taxon>
        <taxon>Dothideomycetes</taxon>
        <taxon>Dothideomycetes incertae sedis</taxon>
        <taxon>Botryosphaeriales</taxon>
        <taxon>Phyllostictaceae</taxon>
        <taxon>Phyllosticta</taxon>
    </lineage>
</organism>
<dbReference type="EMBL" id="JBBPHU010000001">
    <property type="protein sequence ID" value="KAK7523827.1"/>
    <property type="molecule type" value="Genomic_DNA"/>
</dbReference>
<dbReference type="Proteomes" id="UP001363622">
    <property type="component" value="Unassembled WGS sequence"/>
</dbReference>
<sequence>MLSSSFADMTTWKILIARSTRETQYLVHHSETLFAFAFVVGVSAWSSCMQYALPKEAQKPGFKTKRKMLNPAGIQSGHESNTRWMAEARFPPAAQLAPHEGPCFSSVDKTQSQRTICLSVVRVLPGCLPLALSAPAQLADLRKVHYSIDCAD</sequence>
<accession>A0ABR1L0T8</accession>
<comment type="caution">
    <text evidence="1">The sequence shown here is derived from an EMBL/GenBank/DDBJ whole genome shotgun (WGS) entry which is preliminary data.</text>
</comment>
<reference evidence="1 2" key="1">
    <citation type="submission" date="2024-04" db="EMBL/GenBank/DDBJ databases">
        <title>Phyllosticta paracitricarpa is synonymous to the EU quarantine fungus P. citricarpa based on phylogenomic analyses.</title>
        <authorList>
            <consortium name="Lawrence Berkeley National Laboratory"/>
            <person name="Van Ingen-Buijs V.A."/>
            <person name="Van Westerhoven A.C."/>
            <person name="Haridas S."/>
            <person name="Skiadas P."/>
            <person name="Martin F."/>
            <person name="Groenewald J.Z."/>
            <person name="Crous P.W."/>
            <person name="Seidl M.F."/>
        </authorList>
    </citation>
    <scope>NUCLEOTIDE SEQUENCE [LARGE SCALE GENOMIC DNA]</scope>
    <source>
        <strain evidence="1 2">CBS 123371</strain>
    </source>
</reference>
<gene>
    <name evidence="1" type="ORF">IWZ03DRAFT_11791</name>
</gene>